<dbReference type="RefSeq" id="XP_073902300.1">
    <property type="nucleotide sequence ID" value="XM_074046199.1"/>
</dbReference>
<protein>
    <submittedName>
        <fullName evidence="2">DNA repair protein RAD51 homolog 3 isoform X4</fullName>
    </submittedName>
</protein>
<dbReference type="Proteomes" id="UP001732720">
    <property type="component" value="Chromosome 11"/>
</dbReference>
<evidence type="ECO:0000313" key="2">
    <source>
        <dbReference type="RefSeq" id="XP_073902300.1"/>
    </source>
</evidence>
<evidence type="ECO:0000313" key="1">
    <source>
        <dbReference type="Proteomes" id="UP001732720"/>
    </source>
</evidence>
<reference evidence="2" key="1">
    <citation type="submission" date="2025-08" db="UniProtKB">
        <authorList>
            <consortium name="RefSeq"/>
        </authorList>
    </citation>
    <scope>IDENTIFICATION</scope>
</reference>
<keyword evidence="1" id="KW-1185">Reference proteome</keyword>
<sequence length="322" mass="35893">MQRDLVSFPLCPGVRVKLVSAGFQTAEELLEVKPSELSKEVGISKEEALETLQIIRRECLTNKPRYASTSESGKKCTALELLEQEHTQGFIITFCSALDNILGGGVPLMKTTEICGVPGVGKTQLCLQLAVDVQIPECFGGVAGEAVFIDTEGSFMVDRVVDLATACIQHLQRIAETHIGEEHQKALEDFTLENILSHIYYFRCHDYTELLAQVYLLPDFLSNHSKVILTNQMTTKIDKNKALLVPALGESWGHAATIRLIFHWDQKQRLATLYKSPSQKESTVLFQITPQGFRDAVATECSLQTGDSLNSRKRSREPEEEH</sequence>
<proteinExistence type="predicted"/>
<gene>
    <name evidence="2" type="primary">Rad51c</name>
</gene>
<organism evidence="1 2">
    <name type="scientific">Castor canadensis</name>
    <name type="common">American beaver</name>
    <dbReference type="NCBI Taxonomy" id="51338"/>
    <lineage>
        <taxon>Eukaryota</taxon>
        <taxon>Metazoa</taxon>
        <taxon>Chordata</taxon>
        <taxon>Craniata</taxon>
        <taxon>Vertebrata</taxon>
        <taxon>Euteleostomi</taxon>
        <taxon>Mammalia</taxon>
        <taxon>Eutheria</taxon>
        <taxon>Euarchontoglires</taxon>
        <taxon>Glires</taxon>
        <taxon>Rodentia</taxon>
        <taxon>Castorimorpha</taxon>
        <taxon>Castoridae</taxon>
        <taxon>Castor</taxon>
    </lineage>
</organism>
<name>A0AC58KBI3_CASCN</name>
<accession>A0AC58KBI3</accession>